<name>A0A9R1UZA9_LACSA</name>
<keyword evidence="2" id="KW-1185">Reference proteome</keyword>
<dbReference type="Proteomes" id="UP000235145">
    <property type="component" value="Unassembled WGS sequence"/>
</dbReference>
<reference evidence="1 2" key="1">
    <citation type="journal article" date="2017" name="Nat. Commun.">
        <title>Genome assembly with in vitro proximity ligation data and whole-genome triplication in lettuce.</title>
        <authorList>
            <person name="Reyes-Chin-Wo S."/>
            <person name="Wang Z."/>
            <person name="Yang X."/>
            <person name="Kozik A."/>
            <person name="Arikit S."/>
            <person name="Song C."/>
            <person name="Xia L."/>
            <person name="Froenicke L."/>
            <person name="Lavelle D.O."/>
            <person name="Truco M.J."/>
            <person name="Xia R."/>
            <person name="Zhu S."/>
            <person name="Xu C."/>
            <person name="Xu H."/>
            <person name="Xu X."/>
            <person name="Cox K."/>
            <person name="Korf I."/>
            <person name="Meyers B.C."/>
            <person name="Michelmore R.W."/>
        </authorList>
    </citation>
    <scope>NUCLEOTIDE SEQUENCE [LARGE SCALE GENOMIC DNA]</scope>
    <source>
        <strain evidence="2">cv. Salinas</strain>
        <tissue evidence="1">Seedlings</tissue>
    </source>
</reference>
<evidence type="ECO:0000313" key="2">
    <source>
        <dbReference type="Proteomes" id="UP000235145"/>
    </source>
</evidence>
<sequence length="106" mass="12194">MRLELKRFCSPLLKMMFGKDLSLLYLKPHTKEIIDQIFRDTVIGYVEDEREFPKHLDELKMEILKKCDGIPLAAKLLAKIAREPLPLKLKPPPPTSVVGVSLNREP</sequence>
<dbReference type="EMBL" id="NBSK02000007">
    <property type="protein sequence ID" value="KAJ0197077.1"/>
    <property type="molecule type" value="Genomic_DNA"/>
</dbReference>
<comment type="caution">
    <text evidence="1">The sequence shown here is derived from an EMBL/GenBank/DDBJ whole genome shotgun (WGS) entry which is preliminary data.</text>
</comment>
<accession>A0A9R1UZA9</accession>
<organism evidence="1 2">
    <name type="scientific">Lactuca sativa</name>
    <name type="common">Garden lettuce</name>
    <dbReference type="NCBI Taxonomy" id="4236"/>
    <lineage>
        <taxon>Eukaryota</taxon>
        <taxon>Viridiplantae</taxon>
        <taxon>Streptophyta</taxon>
        <taxon>Embryophyta</taxon>
        <taxon>Tracheophyta</taxon>
        <taxon>Spermatophyta</taxon>
        <taxon>Magnoliopsida</taxon>
        <taxon>eudicotyledons</taxon>
        <taxon>Gunneridae</taxon>
        <taxon>Pentapetalae</taxon>
        <taxon>asterids</taxon>
        <taxon>campanulids</taxon>
        <taxon>Asterales</taxon>
        <taxon>Asteraceae</taxon>
        <taxon>Cichorioideae</taxon>
        <taxon>Cichorieae</taxon>
        <taxon>Lactucinae</taxon>
        <taxon>Lactuca</taxon>
    </lineage>
</organism>
<proteinExistence type="predicted"/>
<evidence type="ECO:0000313" key="1">
    <source>
        <dbReference type="EMBL" id="KAJ0197077.1"/>
    </source>
</evidence>
<protein>
    <recommendedName>
        <fullName evidence="3">NB-ARC domain-containing protein</fullName>
    </recommendedName>
</protein>
<dbReference type="AlphaFoldDB" id="A0A9R1UZA9"/>
<evidence type="ECO:0008006" key="3">
    <source>
        <dbReference type="Google" id="ProtNLM"/>
    </source>
</evidence>
<gene>
    <name evidence="1" type="ORF">LSAT_V11C700351100</name>
</gene>